<organism evidence="2 3">
    <name type="scientific">Gordonia westfalica</name>
    <dbReference type="NCBI Taxonomy" id="158898"/>
    <lineage>
        <taxon>Bacteria</taxon>
        <taxon>Bacillati</taxon>
        <taxon>Actinomycetota</taxon>
        <taxon>Actinomycetes</taxon>
        <taxon>Mycobacteriales</taxon>
        <taxon>Gordoniaceae</taxon>
        <taxon>Gordonia</taxon>
    </lineage>
</organism>
<sequence length="64" mass="6788">MGMTSDLPTAGVELPMGTESKDSCEDQRGQVVRVTFGAKKISSMPNGPLTCGYAPMITNVNPRN</sequence>
<gene>
    <name evidence="2" type="ORF">RD149_06605</name>
</gene>
<dbReference type="RefSeq" id="WP_139180073.1">
    <property type="nucleotide sequence ID" value="NZ_FNLM01000034.1"/>
</dbReference>
<comment type="caution">
    <text evidence="2">The sequence shown here is derived from an EMBL/GenBank/DDBJ whole genome shotgun (WGS) entry which is preliminary data.</text>
</comment>
<reference evidence="2 3" key="1">
    <citation type="submission" date="2023-08" db="EMBL/GenBank/DDBJ databases">
        <title>Bioegradation of LLDPE and BLDPE plastic by marine bacteria from coast plastic debris.</title>
        <authorList>
            <person name="Rong Z."/>
        </authorList>
    </citation>
    <scope>NUCLEOTIDE SEQUENCE [LARGE SCALE GENOMIC DNA]</scope>
    <source>
        <strain evidence="2 3">Z-2</strain>
    </source>
</reference>
<keyword evidence="3" id="KW-1185">Reference proteome</keyword>
<evidence type="ECO:0000313" key="2">
    <source>
        <dbReference type="EMBL" id="MDS1113434.1"/>
    </source>
</evidence>
<proteinExistence type="predicted"/>
<feature type="region of interest" description="Disordered" evidence="1">
    <location>
        <begin position="1"/>
        <end position="27"/>
    </location>
</feature>
<dbReference type="EMBL" id="JAVLUS010000004">
    <property type="protein sequence ID" value="MDS1113434.1"/>
    <property type="molecule type" value="Genomic_DNA"/>
</dbReference>
<protein>
    <submittedName>
        <fullName evidence="2">Uncharacterized protein</fullName>
    </submittedName>
</protein>
<evidence type="ECO:0000256" key="1">
    <source>
        <dbReference type="SAM" id="MobiDB-lite"/>
    </source>
</evidence>
<accession>A0ABU2GR50</accession>
<name>A0ABU2GR50_9ACTN</name>
<dbReference type="Proteomes" id="UP001265083">
    <property type="component" value="Unassembled WGS sequence"/>
</dbReference>
<evidence type="ECO:0000313" key="3">
    <source>
        <dbReference type="Proteomes" id="UP001265083"/>
    </source>
</evidence>